<proteinExistence type="predicted"/>
<dbReference type="Gene3D" id="3.40.50.1820">
    <property type="entry name" value="alpha/beta hydrolase"/>
    <property type="match status" value="1"/>
</dbReference>
<dbReference type="Pfam" id="PF00561">
    <property type="entry name" value="Abhydrolase_1"/>
    <property type="match status" value="1"/>
</dbReference>
<dbReference type="Proteomes" id="UP001500221">
    <property type="component" value="Unassembled WGS sequence"/>
</dbReference>
<reference evidence="5" key="1">
    <citation type="journal article" date="2019" name="Int. J. Syst. Evol. Microbiol.">
        <title>The Global Catalogue of Microorganisms (GCM) 10K type strain sequencing project: providing services to taxonomists for standard genome sequencing and annotation.</title>
        <authorList>
            <consortium name="The Broad Institute Genomics Platform"/>
            <consortium name="The Broad Institute Genome Sequencing Center for Infectious Disease"/>
            <person name="Wu L."/>
            <person name="Ma J."/>
        </authorList>
    </citation>
    <scope>NUCLEOTIDE SEQUENCE [LARGE SCALE GENOMIC DNA]</scope>
    <source>
        <strain evidence="5">JCM 18459</strain>
    </source>
</reference>
<dbReference type="InterPro" id="IPR029058">
    <property type="entry name" value="AB_hydrolase_fold"/>
</dbReference>
<sequence length="315" mass="34662">MTAAGPGERLTSYEHDGLTFDVTDEGPLDGEVVVLLHGFPERATCWRDVAPLLHAEGYRTLAPDQRGYSPRARPRRRRDYRTALLARDVGALLRLAGAPERPVHLVGHDWGAIVAWTLAAAHPELLRSLTTLSVPHPRAYTRSLRGSTQALKSWYIVAFQVPWLPELSARRPGGLFDRAMRGGGMTRDEVARFRAEIVDDGALPGGIAWYRGMPFGQLPRLGRRPRPAASPGSEARDGMRRVRVPTTLVWSDGDRFVDRASAELCHEFVAAPFELVVLEGVDHWIPTHAPRAAADAILARVAPARPDAPDAPDVR</sequence>
<evidence type="ECO:0000313" key="5">
    <source>
        <dbReference type="Proteomes" id="UP001500221"/>
    </source>
</evidence>
<protein>
    <submittedName>
        <fullName evidence="4">Alpha/beta fold hydrolase</fullName>
    </submittedName>
</protein>
<organism evidence="4 5">
    <name type="scientific">Nocardioides marinquilinus</name>
    <dbReference type="NCBI Taxonomy" id="1210400"/>
    <lineage>
        <taxon>Bacteria</taxon>
        <taxon>Bacillati</taxon>
        <taxon>Actinomycetota</taxon>
        <taxon>Actinomycetes</taxon>
        <taxon>Propionibacteriales</taxon>
        <taxon>Nocardioidaceae</taxon>
        <taxon>Nocardioides</taxon>
    </lineage>
</organism>
<feature type="region of interest" description="Disordered" evidence="2">
    <location>
        <begin position="220"/>
        <end position="239"/>
    </location>
</feature>
<evidence type="ECO:0000256" key="2">
    <source>
        <dbReference type="SAM" id="MobiDB-lite"/>
    </source>
</evidence>
<accession>A0ABP9PF77</accession>
<dbReference type="RefSeq" id="WP_345456495.1">
    <property type="nucleotide sequence ID" value="NZ_BAABKG010000002.1"/>
</dbReference>
<dbReference type="PANTHER" id="PTHR43329">
    <property type="entry name" value="EPOXIDE HYDROLASE"/>
    <property type="match status" value="1"/>
</dbReference>
<dbReference type="GO" id="GO:0016787">
    <property type="term" value="F:hydrolase activity"/>
    <property type="evidence" value="ECO:0007669"/>
    <property type="project" value="UniProtKB-KW"/>
</dbReference>
<keyword evidence="5" id="KW-1185">Reference proteome</keyword>
<evidence type="ECO:0000256" key="1">
    <source>
        <dbReference type="ARBA" id="ARBA00022801"/>
    </source>
</evidence>
<keyword evidence="1 4" id="KW-0378">Hydrolase</keyword>
<dbReference type="PRINTS" id="PR00412">
    <property type="entry name" value="EPOXHYDRLASE"/>
</dbReference>
<name>A0ABP9PF77_9ACTN</name>
<comment type="caution">
    <text evidence="4">The sequence shown here is derived from an EMBL/GenBank/DDBJ whole genome shotgun (WGS) entry which is preliminary data.</text>
</comment>
<gene>
    <name evidence="4" type="ORF">GCM10023340_15320</name>
</gene>
<dbReference type="SUPFAM" id="SSF53474">
    <property type="entry name" value="alpha/beta-Hydrolases"/>
    <property type="match status" value="1"/>
</dbReference>
<evidence type="ECO:0000313" key="4">
    <source>
        <dbReference type="EMBL" id="GAA5145641.1"/>
    </source>
</evidence>
<dbReference type="EMBL" id="BAABKG010000002">
    <property type="protein sequence ID" value="GAA5145641.1"/>
    <property type="molecule type" value="Genomic_DNA"/>
</dbReference>
<dbReference type="InterPro" id="IPR000639">
    <property type="entry name" value="Epox_hydrolase-like"/>
</dbReference>
<dbReference type="InterPro" id="IPR000073">
    <property type="entry name" value="AB_hydrolase_1"/>
</dbReference>
<feature type="domain" description="AB hydrolase-1" evidence="3">
    <location>
        <begin position="32"/>
        <end position="285"/>
    </location>
</feature>
<evidence type="ECO:0000259" key="3">
    <source>
        <dbReference type="Pfam" id="PF00561"/>
    </source>
</evidence>